<keyword evidence="10 15" id="KW-0067">ATP-binding</keyword>
<feature type="domain" description="AAA+ ATPase" evidence="17">
    <location>
        <begin position="196"/>
        <end position="335"/>
    </location>
</feature>
<dbReference type="InterPro" id="IPR011546">
    <property type="entry name" value="Pept_M41_FtsH_extracell"/>
</dbReference>
<dbReference type="SUPFAM" id="SSF140990">
    <property type="entry name" value="FtsH protease domain-like"/>
    <property type="match status" value="1"/>
</dbReference>
<feature type="binding site" evidence="15">
    <location>
        <begin position="204"/>
        <end position="211"/>
    </location>
    <ligand>
        <name>ATP</name>
        <dbReference type="ChEBI" id="CHEBI:30616"/>
    </ligand>
</feature>
<keyword evidence="13 15" id="KW-0472">Membrane</keyword>
<evidence type="ECO:0000256" key="1">
    <source>
        <dbReference type="ARBA" id="ARBA00004370"/>
    </source>
</evidence>
<dbReference type="GO" id="GO:0008270">
    <property type="term" value="F:zinc ion binding"/>
    <property type="evidence" value="ECO:0007669"/>
    <property type="project" value="UniProtKB-UniRule"/>
</dbReference>
<dbReference type="CDD" id="cd19501">
    <property type="entry name" value="RecA-like_FtsH"/>
    <property type="match status" value="1"/>
</dbReference>
<evidence type="ECO:0000256" key="16">
    <source>
        <dbReference type="RuleBase" id="RU003651"/>
    </source>
</evidence>
<dbReference type="GO" id="GO:0030163">
    <property type="term" value="P:protein catabolic process"/>
    <property type="evidence" value="ECO:0007669"/>
    <property type="project" value="UniProtKB-UniRule"/>
</dbReference>
<dbReference type="PANTHER" id="PTHR23076">
    <property type="entry name" value="METALLOPROTEASE M41 FTSH"/>
    <property type="match status" value="1"/>
</dbReference>
<dbReference type="EC" id="3.4.24.-" evidence="15"/>
<dbReference type="EMBL" id="MHMY01000001">
    <property type="protein sequence ID" value="OGZ36081.1"/>
    <property type="molecule type" value="Genomic_DNA"/>
</dbReference>
<evidence type="ECO:0000256" key="10">
    <source>
        <dbReference type="ARBA" id="ARBA00022840"/>
    </source>
</evidence>
<comment type="caution">
    <text evidence="18">The sequence shown here is derived from an EMBL/GenBank/DDBJ whole genome shotgun (WGS) entry which is preliminary data.</text>
</comment>
<dbReference type="InterPro" id="IPR003959">
    <property type="entry name" value="ATPase_AAA_core"/>
</dbReference>
<dbReference type="InterPro" id="IPR041569">
    <property type="entry name" value="AAA_lid_3"/>
</dbReference>
<dbReference type="InterPro" id="IPR037219">
    <property type="entry name" value="Peptidase_M41-like"/>
</dbReference>
<dbReference type="PANTHER" id="PTHR23076:SF97">
    <property type="entry name" value="ATP-DEPENDENT ZINC METALLOPROTEASE YME1L1"/>
    <property type="match status" value="1"/>
</dbReference>
<dbReference type="GO" id="GO:0016887">
    <property type="term" value="F:ATP hydrolysis activity"/>
    <property type="evidence" value="ECO:0007669"/>
    <property type="project" value="UniProtKB-UniRule"/>
</dbReference>
<reference evidence="18 19" key="1">
    <citation type="journal article" date="2016" name="Nat. Commun.">
        <title>Thousands of microbial genomes shed light on interconnected biogeochemical processes in an aquifer system.</title>
        <authorList>
            <person name="Anantharaman K."/>
            <person name="Brown C.T."/>
            <person name="Hug L.A."/>
            <person name="Sharon I."/>
            <person name="Castelle C.J."/>
            <person name="Probst A.J."/>
            <person name="Thomas B.C."/>
            <person name="Singh A."/>
            <person name="Wilkins M.J."/>
            <person name="Karaoz U."/>
            <person name="Brodie E.L."/>
            <person name="Williams K.H."/>
            <person name="Hubbard S.S."/>
            <person name="Banfield J.F."/>
        </authorList>
    </citation>
    <scope>NUCLEOTIDE SEQUENCE [LARGE SCALE GENOMIC DNA]</scope>
</reference>
<evidence type="ECO:0000256" key="14">
    <source>
        <dbReference type="ARBA" id="ARBA00061570"/>
    </source>
</evidence>
<keyword evidence="4 15" id="KW-0645">Protease</keyword>
<proteinExistence type="inferred from homology"/>
<dbReference type="SUPFAM" id="SSF52540">
    <property type="entry name" value="P-loop containing nucleoside triphosphate hydrolases"/>
    <property type="match status" value="1"/>
</dbReference>
<evidence type="ECO:0000256" key="9">
    <source>
        <dbReference type="ARBA" id="ARBA00022833"/>
    </source>
</evidence>
<organism evidence="18 19">
    <name type="scientific">Candidatus Portnoybacteria bacterium RIFCSPHIGHO2_01_FULL_40_12b</name>
    <dbReference type="NCBI Taxonomy" id="1801994"/>
    <lineage>
        <taxon>Bacteria</taxon>
        <taxon>Candidatus Portnoyibacteriota</taxon>
    </lineage>
</organism>
<evidence type="ECO:0000259" key="17">
    <source>
        <dbReference type="SMART" id="SM00382"/>
    </source>
</evidence>
<accession>A0A1G2FEW4</accession>
<dbReference type="NCBIfam" id="TIGR01241">
    <property type="entry name" value="FtsH_fam"/>
    <property type="match status" value="1"/>
</dbReference>
<comment type="subcellular location">
    <subcellularLocation>
        <location evidence="15">Cell membrane</location>
        <topology evidence="15">Multi-pass membrane protein</topology>
        <orientation evidence="15">Cytoplasmic side</orientation>
    </subcellularLocation>
    <subcellularLocation>
        <location evidence="1">Membrane</location>
    </subcellularLocation>
</comment>
<gene>
    <name evidence="15" type="primary">ftsH</name>
    <name evidence="18" type="ORF">A2815_03070</name>
</gene>
<evidence type="ECO:0000256" key="4">
    <source>
        <dbReference type="ARBA" id="ARBA00022670"/>
    </source>
</evidence>
<comment type="similarity">
    <text evidence="2 15">In the C-terminal section; belongs to the peptidase M41 family.</text>
</comment>
<evidence type="ECO:0000256" key="11">
    <source>
        <dbReference type="ARBA" id="ARBA00022989"/>
    </source>
</evidence>
<dbReference type="Pfam" id="PF06480">
    <property type="entry name" value="FtsH_ext"/>
    <property type="match status" value="1"/>
</dbReference>
<evidence type="ECO:0000256" key="15">
    <source>
        <dbReference type="HAMAP-Rule" id="MF_01458"/>
    </source>
</evidence>
<evidence type="ECO:0000313" key="18">
    <source>
        <dbReference type="EMBL" id="OGZ36081.1"/>
    </source>
</evidence>
<evidence type="ECO:0000256" key="13">
    <source>
        <dbReference type="ARBA" id="ARBA00023136"/>
    </source>
</evidence>
<comment type="cofactor">
    <cofactor evidence="15">
        <name>Zn(2+)</name>
        <dbReference type="ChEBI" id="CHEBI:29105"/>
    </cofactor>
    <text evidence="15">Binds 1 zinc ion per subunit.</text>
</comment>
<comment type="similarity">
    <text evidence="16">Belongs to the AAA ATPase family.</text>
</comment>
<dbReference type="InterPro" id="IPR003593">
    <property type="entry name" value="AAA+_ATPase"/>
</dbReference>
<comment type="subunit">
    <text evidence="15">Homohexamer.</text>
</comment>
<keyword evidence="12 15" id="KW-0482">Metalloprotease</keyword>
<evidence type="ECO:0000256" key="6">
    <source>
        <dbReference type="ARBA" id="ARBA00022723"/>
    </source>
</evidence>
<dbReference type="InterPro" id="IPR003960">
    <property type="entry name" value="ATPase_AAA_CS"/>
</dbReference>
<dbReference type="AlphaFoldDB" id="A0A1G2FEW4"/>
<keyword evidence="5 15" id="KW-0812">Transmembrane</keyword>
<feature type="active site" evidence="15">
    <location>
        <position position="427"/>
    </location>
</feature>
<keyword evidence="7 15" id="KW-0547">Nucleotide-binding</keyword>
<sequence>MKYLLKNLIIVFLVFLIISGFFTLLSGQAEKTGKISLSQLVEQINQEKINKINIEGDKLNIETKDNVKKEANKEREISLTESLKNYGVDPEKLKLVNIEIKEESQLLFWLGAVLPFFIPLLIIGFFLWYMFKGAQRGTMQAFSFGRSRAKLFSPQDGKNRVTFKDVAGLKEAKEELEEIVEFLKNPQKFTQLGAKIPKGVLLVGAPGTGKTLLARAVASEAGVPFFSVSGSEFIELFVGVGSARTRDLFQTAKKNAPALVFIDELDAIGRQRGVGLGGAHEEREQTLNQILVEMDGFEPNSGIILLAATNRPDVLDPALLRPGRFDRRIVLDLPDLKDREEILRIHSRGKPMAKNTNFTEIAERTPGFSGADLANIVNEASILAARRNKKEIDQDELRESIEKVLLGPERKSHILSKKEKEIAAYHEAGHALMNASLSHTDPVQKVSIIARGAAAGYTLKLPTEDRHLHSRSGFIDELAVLMGGYTAEKLVFDEITTGAANDLEKASDLARRLVTQYGMSEKLGPVTFGEREELGFMGREIMTAKNYSEEIALQIDKEVAQFIDNGFQTAKKTLIEKRKKLDQIAKELIKKETIERKEFERLMKRKVK</sequence>
<dbReference type="FunFam" id="3.40.50.300:FF:000001">
    <property type="entry name" value="ATP-dependent zinc metalloprotease FtsH"/>
    <property type="match status" value="1"/>
</dbReference>
<evidence type="ECO:0000256" key="5">
    <source>
        <dbReference type="ARBA" id="ARBA00022692"/>
    </source>
</evidence>
<dbReference type="InterPro" id="IPR005936">
    <property type="entry name" value="FtsH"/>
</dbReference>
<keyword evidence="11 15" id="KW-1133">Transmembrane helix</keyword>
<dbReference type="Gene3D" id="1.10.8.60">
    <property type="match status" value="1"/>
</dbReference>
<feature type="binding site" evidence="15">
    <location>
        <position position="502"/>
    </location>
    <ligand>
        <name>Zn(2+)</name>
        <dbReference type="ChEBI" id="CHEBI:29105"/>
        <note>catalytic</note>
    </ligand>
</feature>
<evidence type="ECO:0000256" key="3">
    <source>
        <dbReference type="ARBA" id="ARBA00022475"/>
    </source>
</evidence>
<evidence type="ECO:0000256" key="12">
    <source>
        <dbReference type="ARBA" id="ARBA00023049"/>
    </source>
</evidence>
<dbReference type="PROSITE" id="PS00674">
    <property type="entry name" value="AAA"/>
    <property type="match status" value="1"/>
</dbReference>
<dbReference type="GO" id="GO:0004222">
    <property type="term" value="F:metalloendopeptidase activity"/>
    <property type="evidence" value="ECO:0007669"/>
    <property type="project" value="InterPro"/>
</dbReference>
<evidence type="ECO:0000256" key="7">
    <source>
        <dbReference type="ARBA" id="ARBA00022741"/>
    </source>
</evidence>
<dbReference type="Gene3D" id="1.20.58.760">
    <property type="entry name" value="Peptidase M41"/>
    <property type="match status" value="1"/>
</dbReference>
<feature type="binding site" evidence="15">
    <location>
        <position position="430"/>
    </location>
    <ligand>
        <name>Zn(2+)</name>
        <dbReference type="ChEBI" id="CHEBI:29105"/>
        <note>catalytic</note>
    </ligand>
</feature>
<name>A0A1G2FEW4_9BACT</name>
<feature type="binding site" evidence="15">
    <location>
        <position position="426"/>
    </location>
    <ligand>
        <name>Zn(2+)</name>
        <dbReference type="ChEBI" id="CHEBI:29105"/>
        <note>catalytic</note>
    </ligand>
</feature>
<dbReference type="FunFam" id="1.10.8.60:FF:000001">
    <property type="entry name" value="ATP-dependent zinc metalloprotease FtsH"/>
    <property type="match status" value="1"/>
</dbReference>
<dbReference type="Pfam" id="PF00004">
    <property type="entry name" value="AAA"/>
    <property type="match status" value="1"/>
</dbReference>
<dbReference type="InterPro" id="IPR000642">
    <property type="entry name" value="Peptidase_M41"/>
</dbReference>
<dbReference type="Pfam" id="PF01434">
    <property type="entry name" value="Peptidase_M41"/>
    <property type="match status" value="1"/>
</dbReference>
<dbReference type="GO" id="GO:0005524">
    <property type="term" value="F:ATP binding"/>
    <property type="evidence" value="ECO:0007669"/>
    <property type="project" value="UniProtKB-UniRule"/>
</dbReference>
<dbReference type="HAMAP" id="MF_01458">
    <property type="entry name" value="FtsH"/>
    <property type="match status" value="1"/>
</dbReference>
<dbReference type="FunFam" id="1.20.58.760:FF:000001">
    <property type="entry name" value="ATP-dependent zinc metalloprotease FtsH"/>
    <property type="match status" value="1"/>
</dbReference>
<evidence type="ECO:0000313" key="19">
    <source>
        <dbReference type="Proteomes" id="UP000176974"/>
    </source>
</evidence>
<keyword evidence="3 15" id="KW-1003">Cell membrane</keyword>
<comment type="similarity">
    <text evidence="14 15">In the central section; belongs to the AAA ATPase family.</text>
</comment>
<feature type="transmembrane region" description="Helical" evidence="15">
    <location>
        <begin position="106"/>
        <end position="131"/>
    </location>
</feature>
<dbReference type="GO" id="GO:0005886">
    <property type="term" value="C:plasma membrane"/>
    <property type="evidence" value="ECO:0007669"/>
    <property type="project" value="UniProtKB-SubCell"/>
</dbReference>
<dbReference type="Proteomes" id="UP000176974">
    <property type="component" value="Unassembled WGS sequence"/>
</dbReference>
<protein>
    <recommendedName>
        <fullName evidence="15">ATP-dependent zinc metalloprotease FtsH</fullName>
        <ecNumber evidence="15">3.4.24.-</ecNumber>
    </recommendedName>
</protein>
<dbReference type="GO" id="GO:0004176">
    <property type="term" value="F:ATP-dependent peptidase activity"/>
    <property type="evidence" value="ECO:0007669"/>
    <property type="project" value="InterPro"/>
</dbReference>
<keyword evidence="18" id="KW-0132">Cell division</keyword>
<evidence type="ECO:0000256" key="8">
    <source>
        <dbReference type="ARBA" id="ARBA00022801"/>
    </source>
</evidence>
<feature type="transmembrane region" description="Helical" evidence="15">
    <location>
        <begin position="6"/>
        <end position="25"/>
    </location>
</feature>
<dbReference type="Gene3D" id="3.40.50.300">
    <property type="entry name" value="P-loop containing nucleotide triphosphate hydrolases"/>
    <property type="match status" value="1"/>
</dbReference>
<dbReference type="GO" id="GO:0051301">
    <property type="term" value="P:cell division"/>
    <property type="evidence" value="ECO:0007669"/>
    <property type="project" value="UniProtKB-KW"/>
</dbReference>
<comment type="function">
    <text evidence="15">Acts as a processive, ATP-dependent zinc metallopeptidase for both cytoplasmic and membrane proteins. Plays a role in the quality control of integral membrane proteins.</text>
</comment>
<dbReference type="SMART" id="SM00382">
    <property type="entry name" value="AAA"/>
    <property type="match status" value="1"/>
</dbReference>
<dbReference type="InterPro" id="IPR027417">
    <property type="entry name" value="P-loop_NTPase"/>
</dbReference>
<keyword evidence="8 15" id="KW-0378">Hydrolase</keyword>
<keyword evidence="18" id="KW-0131">Cell cycle</keyword>
<evidence type="ECO:0000256" key="2">
    <source>
        <dbReference type="ARBA" id="ARBA00010044"/>
    </source>
</evidence>
<keyword evidence="9 15" id="KW-0862">Zinc</keyword>
<dbReference type="GO" id="GO:0006508">
    <property type="term" value="P:proteolysis"/>
    <property type="evidence" value="ECO:0007669"/>
    <property type="project" value="UniProtKB-KW"/>
</dbReference>
<dbReference type="Pfam" id="PF17862">
    <property type="entry name" value="AAA_lid_3"/>
    <property type="match status" value="1"/>
</dbReference>
<keyword evidence="6 15" id="KW-0479">Metal-binding</keyword>